<dbReference type="PANTHER" id="PTHR38116">
    <property type="entry name" value="CHROMOSOME 7, WHOLE GENOME SHOTGUN SEQUENCE"/>
    <property type="match status" value="1"/>
</dbReference>
<dbReference type="OrthoDB" id="125347at2759"/>
<name>A0A1J7JFA0_9PEZI</name>
<dbReference type="STRING" id="1408157.A0A1J7JFA0"/>
<dbReference type="InterPro" id="IPR021833">
    <property type="entry name" value="DUF3425"/>
</dbReference>
<keyword evidence="3" id="KW-1185">Reference proteome</keyword>
<sequence>DDWTGLTDPKERRKRQNRLHARAWREPTKPRLIPPLIPYLDSSTAPRSTWTIKFPLSPDHHLLTLMQYNVLRATMTNLAILSLLDALPIECGAARDLIQLLPTPESIPPNFRPTPLQLSVPHEFWIDAFPVPEMRDNLIRLRGAYDQDELCLDLCGGLYEGFDEVEIRGLLVWADPWRSDGWEVTEGFAKKWGFVLRGCNSLIDSTNRYRTARGEERLVVEV</sequence>
<dbReference type="Proteomes" id="UP000182658">
    <property type="component" value="Unassembled WGS sequence"/>
</dbReference>
<dbReference type="PANTHER" id="PTHR38116:SF1">
    <property type="entry name" value="BZIP DOMAIN-CONTAINING PROTEIN"/>
    <property type="match status" value="1"/>
</dbReference>
<dbReference type="Pfam" id="PF11905">
    <property type="entry name" value="DUF3425"/>
    <property type="match status" value="1"/>
</dbReference>
<gene>
    <name evidence="2" type="ORF">CONLIGDRAFT_572574</name>
</gene>
<reference evidence="2 3" key="1">
    <citation type="submission" date="2016-10" db="EMBL/GenBank/DDBJ databases">
        <title>Draft genome sequence of Coniochaeta ligniaria NRRL30616, a lignocellulolytic fungus for bioabatement of inhibitors in plant biomass hydrolysates.</title>
        <authorList>
            <consortium name="DOE Joint Genome Institute"/>
            <person name="Jimenez D.J."/>
            <person name="Hector R.E."/>
            <person name="Riley R."/>
            <person name="Sun H."/>
            <person name="Grigoriev I.V."/>
            <person name="Van Elsas J.D."/>
            <person name="Nichols N.N."/>
        </authorList>
    </citation>
    <scope>NUCLEOTIDE SEQUENCE [LARGE SCALE GENOMIC DNA]</scope>
    <source>
        <strain evidence="2 3">NRRL 30616</strain>
    </source>
</reference>
<feature type="region of interest" description="Disordered" evidence="1">
    <location>
        <begin position="1"/>
        <end position="24"/>
    </location>
</feature>
<accession>A0A1J7JFA0</accession>
<dbReference type="EMBL" id="KV875095">
    <property type="protein sequence ID" value="OIW32009.1"/>
    <property type="molecule type" value="Genomic_DNA"/>
</dbReference>
<evidence type="ECO:0000313" key="2">
    <source>
        <dbReference type="EMBL" id="OIW32009.1"/>
    </source>
</evidence>
<dbReference type="AlphaFoldDB" id="A0A1J7JFA0"/>
<evidence type="ECO:0000313" key="3">
    <source>
        <dbReference type="Proteomes" id="UP000182658"/>
    </source>
</evidence>
<evidence type="ECO:0000256" key="1">
    <source>
        <dbReference type="SAM" id="MobiDB-lite"/>
    </source>
</evidence>
<protein>
    <submittedName>
        <fullName evidence="2">Uncharacterized protein</fullName>
    </submittedName>
</protein>
<organism evidence="2 3">
    <name type="scientific">Coniochaeta ligniaria NRRL 30616</name>
    <dbReference type="NCBI Taxonomy" id="1408157"/>
    <lineage>
        <taxon>Eukaryota</taxon>
        <taxon>Fungi</taxon>
        <taxon>Dikarya</taxon>
        <taxon>Ascomycota</taxon>
        <taxon>Pezizomycotina</taxon>
        <taxon>Sordariomycetes</taxon>
        <taxon>Sordariomycetidae</taxon>
        <taxon>Coniochaetales</taxon>
        <taxon>Coniochaetaceae</taxon>
        <taxon>Coniochaeta</taxon>
    </lineage>
</organism>
<feature type="non-terminal residue" evidence="2">
    <location>
        <position position="1"/>
    </location>
</feature>
<dbReference type="InParanoid" id="A0A1J7JFA0"/>
<feature type="compositionally biased region" description="Basic residues" evidence="1">
    <location>
        <begin position="12"/>
        <end position="22"/>
    </location>
</feature>
<proteinExistence type="predicted"/>